<sequence length="480" mass="54373">MSDVKVFVSYSWGVESDTGIVDEIEALCPPRSIELVRDCNAMQHGDVIMDFMDKLTSGDHIITVFSKPYFKSPWCMYELLKIWQKGDFQQRTHALFADDCDLQDMAYRIGIVKHWLAEHDKIKDLLDGVDPALLGKEYERANMIRDIGQNASDLVNFAAGRLTTPLVDLRAQQYAQVLDKISLPPAVGLAQEALPSPQISAADWKKLDEEFMASVRKGVETKLKSSPLFLEKLGDHYEQSDAKLLADKLIEQCKQGEFRRVIQYLEASLDEACDLLDENRALLRLLDAADSVAAHLVLFNVKDSWLAQNYQSFLSDGSYKLPELQLESANVAVSRLLGGVPYYKNHAESVQSVRSIGSGIELESGIKKESTVSLVLKLIASTLWPDQETFSSDNDELAKKIRSKLEYYRTHVKPSMRRRHFVRVPEKEANSLVCTELQRLLPMLAWITVDLNGQKDVFVVDDMDLKTDIETFYEALEGRR</sequence>
<proteinExistence type="predicted"/>
<evidence type="ECO:0000313" key="2">
    <source>
        <dbReference type="EMBL" id="CAA6819064.1"/>
    </source>
</evidence>
<accession>A0A6S6TIA6</accession>
<dbReference type="Gene3D" id="3.40.50.10140">
    <property type="entry name" value="Toll/interleukin-1 receptor homology (TIR) domain"/>
    <property type="match status" value="1"/>
</dbReference>
<dbReference type="InterPro" id="IPR035897">
    <property type="entry name" value="Toll_tir_struct_dom_sf"/>
</dbReference>
<feature type="domain" description="TIR" evidence="1">
    <location>
        <begin position="6"/>
        <end position="86"/>
    </location>
</feature>
<reference evidence="2" key="1">
    <citation type="submission" date="2020-01" db="EMBL/GenBank/DDBJ databases">
        <authorList>
            <person name="Meier V. D."/>
            <person name="Meier V D."/>
        </authorList>
    </citation>
    <scope>NUCLEOTIDE SEQUENCE</scope>
    <source>
        <strain evidence="2">HLG_WM_MAG_09</strain>
    </source>
</reference>
<dbReference type="EMBL" id="CACVAT010000321">
    <property type="protein sequence ID" value="CAA6819064.1"/>
    <property type="molecule type" value="Genomic_DNA"/>
</dbReference>
<name>A0A6S6TIA6_9GAMM</name>
<organism evidence="2">
    <name type="scientific">uncultured Thiotrichaceae bacterium</name>
    <dbReference type="NCBI Taxonomy" id="298394"/>
    <lineage>
        <taxon>Bacteria</taxon>
        <taxon>Pseudomonadati</taxon>
        <taxon>Pseudomonadota</taxon>
        <taxon>Gammaproteobacteria</taxon>
        <taxon>Thiotrichales</taxon>
        <taxon>Thiotrichaceae</taxon>
        <taxon>environmental samples</taxon>
    </lineage>
</organism>
<dbReference type="SUPFAM" id="SSF52200">
    <property type="entry name" value="Toll/Interleukin receptor TIR domain"/>
    <property type="match status" value="1"/>
</dbReference>
<dbReference type="InterPro" id="IPR000157">
    <property type="entry name" value="TIR_dom"/>
</dbReference>
<evidence type="ECO:0000259" key="1">
    <source>
        <dbReference type="Pfam" id="PF13676"/>
    </source>
</evidence>
<protein>
    <recommendedName>
        <fullName evidence="1">TIR domain-containing protein</fullName>
    </recommendedName>
</protein>
<gene>
    <name evidence="2" type="ORF">HELGO_WM38873</name>
</gene>
<dbReference type="AlphaFoldDB" id="A0A6S6TIA6"/>
<dbReference type="Pfam" id="PF13676">
    <property type="entry name" value="TIR_2"/>
    <property type="match status" value="1"/>
</dbReference>
<dbReference type="GO" id="GO:0007165">
    <property type="term" value="P:signal transduction"/>
    <property type="evidence" value="ECO:0007669"/>
    <property type="project" value="InterPro"/>
</dbReference>